<evidence type="ECO:0000259" key="23">
    <source>
        <dbReference type="PROSITE" id="PS51285"/>
    </source>
</evidence>
<evidence type="ECO:0000256" key="1">
    <source>
        <dbReference type="ARBA" id="ARBA00001946"/>
    </source>
</evidence>
<keyword evidence="25" id="KW-1185">Reference proteome</keyword>
<keyword evidence="5" id="KW-0723">Serine/threonine-protein kinase</keyword>
<evidence type="ECO:0000256" key="10">
    <source>
        <dbReference type="ARBA" id="ARBA00022777"/>
    </source>
</evidence>
<dbReference type="PROSITE" id="PS51285">
    <property type="entry name" value="AGC_KINASE_CTER"/>
    <property type="match status" value="1"/>
</dbReference>
<feature type="domain" description="Cyclic nucleotide-binding" evidence="22">
    <location>
        <begin position="376"/>
        <end position="456"/>
    </location>
</feature>
<dbReference type="InterPro" id="IPR000595">
    <property type="entry name" value="cNMP-bd_dom"/>
</dbReference>
<evidence type="ECO:0000256" key="2">
    <source>
        <dbReference type="ARBA" id="ARBA00006352"/>
    </source>
</evidence>
<feature type="active site" description="Proton acceptor" evidence="17">
    <location>
        <position position="634"/>
    </location>
</feature>
<keyword evidence="11 18" id="KW-0067">ATP-binding</keyword>
<dbReference type="InterPro" id="IPR014710">
    <property type="entry name" value="RmlC-like_jellyroll"/>
</dbReference>
<evidence type="ECO:0000256" key="8">
    <source>
        <dbReference type="ARBA" id="ARBA00022723"/>
    </source>
</evidence>
<dbReference type="SMART" id="SM00100">
    <property type="entry name" value="cNMP"/>
    <property type="match status" value="3"/>
</dbReference>
<dbReference type="InterPro" id="IPR017441">
    <property type="entry name" value="Protein_kinase_ATP_BS"/>
</dbReference>
<dbReference type="GO" id="GO:0046872">
    <property type="term" value="F:metal ion binding"/>
    <property type="evidence" value="ECO:0007669"/>
    <property type="project" value="UniProtKB-KW"/>
</dbReference>
<organism evidence="24 25">
    <name type="scientific">Saprolegnia parasitica (strain CBS 223.65)</name>
    <dbReference type="NCBI Taxonomy" id="695850"/>
    <lineage>
        <taxon>Eukaryota</taxon>
        <taxon>Sar</taxon>
        <taxon>Stramenopiles</taxon>
        <taxon>Oomycota</taxon>
        <taxon>Saprolegniomycetes</taxon>
        <taxon>Saprolegniales</taxon>
        <taxon>Saprolegniaceae</taxon>
        <taxon>Saprolegnia</taxon>
    </lineage>
</organism>
<dbReference type="GO" id="GO:0005524">
    <property type="term" value="F:ATP binding"/>
    <property type="evidence" value="ECO:0007669"/>
    <property type="project" value="UniProtKB-UniRule"/>
</dbReference>
<dbReference type="InterPro" id="IPR002374">
    <property type="entry name" value="cGMP_dep_kinase"/>
</dbReference>
<evidence type="ECO:0000256" key="7">
    <source>
        <dbReference type="ARBA" id="ARBA00022679"/>
    </source>
</evidence>
<feature type="domain" description="Cyclic nucleotide-binding" evidence="22">
    <location>
        <begin position="245"/>
        <end position="357"/>
    </location>
</feature>
<dbReference type="Pfam" id="PF00069">
    <property type="entry name" value="Pkinase"/>
    <property type="match status" value="1"/>
</dbReference>
<dbReference type="InterPro" id="IPR008271">
    <property type="entry name" value="Ser/Thr_kinase_AS"/>
</dbReference>
<comment type="cofactor">
    <cofactor evidence="1">
        <name>Mg(2+)</name>
        <dbReference type="ChEBI" id="CHEBI:18420"/>
    </cofactor>
</comment>
<evidence type="ECO:0000259" key="21">
    <source>
        <dbReference type="PROSITE" id="PS50011"/>
    </source>
</evidence>
<feature type="binding site" evidence="18">
    <location>
        <begin position="511"/>
        <end position="519"/>
    </location>
    <ligand>
        <name>ATP</name>
        <dbReference type="ChEBI" id="CHEBI:30616"/>
    </ligand>
</feature>
<evidence type="ECO:0000256" key="15">
    <source>
        <dbReference type="ARBA" id="ARBA00047298"/>
    </source>
</evidence>
<keyword evidence="9 18" id="KW-0547">Nucleotide-binding</keyword>
<dbReference type="GO" id="GO:0030553">
    <property type="term" value="F:cGMP binding"/>
    <property type="evidence" value="ECO:0007669"/>
    <property type="project" value="UniProtKB-KW"/>
</dbReference>
<evidence type="ECO:0000256" key="9">
    <source>
        <dbReference type="ARBA" id="ARBA00022741"/>
    </source>
</evidence>
<dbReference type="GO" id="GO:0004692">
    <property type="term" value="F:cGMP-dependent protein kinase activity"/>
    <property type="evidence" value="ECO:0007669"/>
    <property type="project" value="UniProtKB-EC"/>
</dbReference>
<dbReference type="SMART" id="SM00133">
    <property type="entry name" value="S_TK_X"/>
    <property type="match status" value="1"/>
</dbReference>
<dbReference type="Gene3D" id="2.60.120.10">
    <property type="entry name" value="Jelly Rolls"/>
    <property type="match status" value="3"/>
</dbReference>
<keyword evidence="7" id="KW-0808">Transferase</keyword>
<gene>
    <name evidence="24" type="ORF">SPRG_15346</name>
</gene>
<evidence type="ECO:0000256" key="17">
    <source>
        <dbReference type="PIRSR" id="PIRSR000559-1"/>
    </source>
</evidence>
<keyword evidence="13" id="KW-0142">cGMP-binding</keyword>
<keyword evidence="12" id="KW-0460">Magnesium</keyword>
<dbReference type="SUPFAM" id="SSF51206">
    <property type="entry name" value="cAMP-binding domain-like"/>
    <property type="match status" value="3"/>
</dbReference>
<comment type="catalytic activity">
    <reaction evidence="16">
        <text>L-seryl-[protein] + ATP = O-phospho-L-seryl-[protein] + ADP + H(+)</text>
        <dbReference type="Rhea" id="RHEA:17989"/>
        <dbReference type="Rhea" id="RHEA-COMP:9863"/>
        <dbReference type="Rhea" id="RHEA-COMP:11604"/>
        <dbReference type="ChEBI" id="CHEBI:15378"/>
        <dbReference type="ChEBI" id="CHEBI:29999"/>
        <dbReference type="ChEBI" id="CHEBI:30616"/>
        <dbReference type="ChEBI" id="CHEBI:83421"/>
        <dbReference type="ChEBI" id="CHEBI:456216"/>
        <dbReference type="EC" id="2.7.11.12"/>
    </reaction>
</comment>
<evidence type="ECO:0000256" key="13">
    <source>
        <dbReference type="ARBA" id="ARBA00022992"/>
    </source>
</evidence>
<evidence type="ECO:0000256" key="20">
    <source>
        <dbReference type="SAM" id="MobiDB-lite"/>
    </source>
</evidence>
<keyword evidence="8" id="KW-0479">Metal-binding</keyword>
<name>A0A067BV14_SAPPC</name>
<evidence type="ECO:0000259" key="22">
    <source>
        <dbReference type="PROSITE" id="PS50042"/>
    </source>
</evidence>
<evidence type="ECO:0000256" key="19">
    <source>
        <dbReference type="PROSITE-ProRule" id="PRU10141"/>
    </source>
</evidence>
<dbReference type="EMBL" id="KK583432">
    <property type="protein sequence ID" value="KDO18467.1"/>
    <property type="molecule type" value="Genomic_DNA"/>
</dbReference>
<dbReference type="SMART" id="SM00220">
    <property type="entry name" value="S_TKc"/>
    <property type="match status" value="1"/>
</dbReference>
<dbReference type="InterPro" id="IPR018490">
    <property type="entry name" value="cNMP-bd_dom_sf"/>
</dbReference>
<dbReference type="KEGG" id="spar:SPRG_15346"/>
<dbReference type="OMA" id="RLWCMER"/>
<dbReference type="PROSITE" id="PS00889">
    <property type="entry name" value="CNMP_BINDING_2"/>
    <property type="match status" value="1"/>
</dbReference>
<keyword evidence="6" id="KW-0140">cGMP</keyword>
<dbReference type="SUPFAM" id="SSF56112">
    <property type="entry name" value="Protein kinase-like (PK-like)"/>
    <property type="match status" value="1"/>
</dbReference>
<dbReference type="PRINTS" id="PR00103">
    <property type="entry name" value="CAMPKINASE"/>
</dbReference>
<dbReference type="PROSITE" id="PS50042">
    <property type="entry name" value="CNMP_BINDING_3"/>
    <property type="match status" value="3"/>
</dbReference>
<dbReference type="CDD" id="cd00038">
    <property type="entry name" value="CAP_ED"/>
    <property type="match status" value="3"/>
</dbReference>
<dbReference type="VEuPathDB" id="FungiDB:SPRG_15346"/>
<dbReference type="EC" id="2.7.11.12" evidence="3"/>
<evidence type="ECO:0000256" key="12">
    <source>
        <dbReference type="ARBA" id="ARBA00022842"/>
    </source>
</evidence>
<keyword evidence="4" id="KW-0963">Cytoplasm</keyword>
<feature type="domain" description="Protein kinase" evidence="21">
    <location>
        <begin position="505"/>
        <end position="788"/>
    </location>
</feature>
<evidence type="ECO:0000256" key="5">
    <source>
        <dbReference type="ARBA" id="ARBA00022527"/>
    </source>
</evidence>
<comment type="similarity">
    <text evidence="2">Belongs to the protein kinase superfamily. AGC Ser/Thr protein kinase family. cGMP subfamily.</text>
</comment>
<comment type="catalytic activity">
    <reaction evidence="15">
        <text>L-threonyl-[protein] + ATP = O-phospho-L-threonyl-[protein] + ADP + H(+)</text>
        <dbReference type="Rhea" id="RHEA:46608"/>
        <dbReference type="Rhea" id="RHEA-COMP:11060"/>
        <dbReference type="Rhea" id="RHEA-COMP:11605"/>
        <dbReference type="ChEBI" id="CHEBI:15378"/>
        <dbReference type="ChEBI" id="CHEBI:30013"/>
        <dbReference type="ChEBI" id="CHEBI:30616"/>
        <dbReference type="ChEBI" id="CHEBI:61977"/>
        <dbReference type="ChEBI" id="CHEBI:456216"/>
        <dbReference type="EC" id="2.7.11.12"/>
    </reaction>
</comment>
<dbReference type="GO" id="GO:0005952">
    <property type="term" value="C:cAMP-dependent protein kinase complex"/>
    <property type="evidence" value="ECO:0007669"/>
    <property type="project" value="TreeGrafter"/>
</dbReference>
<proteinExistence type="inferred from homology"/>
<dbReference type="PANTHER" id="PTHR24353:SF37">
    <property type="entry name" value="CAMP-DEPENDENT PROTEIN KINASE CATALYTIC SUBUNIT PRKX"/>
    <property type="match status" value="1"/>
</dbReference>
<evidence type="ECO:0000313" key="25">
    <source>
        <dbReference type="Proteomes" id="UP000030745"/>
    </source>
</evidence>
<feature type="region of interest" description="Disordered" evidence="20">
    <location>
        <begin position="63"/>
        <end position="114"/>
    </location>
</feature>
<dbReference type="OrthoDB" id="63267at2759"/>
<evidence type="ECO:0000256" key="18">
    <source>
        <dbReference type="PIRSR" id="PIRSR000559-2"/>
    </source>
</evidence>
<dbReference type="STRING" id="695850.A0A067BV14"/>
<reference evidence="24 25" key="1">
    <citation type="journal article" date="2013" name="PLoS Genet.">
        <title>Distinctive expansion of potential virulence genes in the genome of the oomycete fish pathogen Saprolegnia parasitica.</title>
        <authorList>
            <person name="Jiang R.H."/>
            <person name="de Bruijn I."/>
            <person name="Haas B.J."/>
            <person name="Belmonte R."/>
            <person name="Lobach L."/>
            <person name="Christie J."/>
            <person name="van den Ackerveken G."/>
            <person name="Bottin A."/>
            <person name="Bulone V."/>
            <person name="Diaz-Moreno S.M."/>
            <person name="Dumas B."/>
            <person name="Fan L."/>
            <person name="Gaulin E."/>
            <person name="Govers F."/>
            <person name="Grenville-Briggs L.J."/>
            <person name="Horner N.R."/>
            <person name="Levin J.Z."/>
            <person name="Mammella M."/>
            <person name="Meijer H.J."/>
            <person name="Morris P."/>
            <person name="Nusbaum C."/>
            <person name="Oome S."/>
            <person name="Phillips A.J."/>
            <person name="van Rooyen D."/>
            <person name="Rzeszutek E."/>
            <person name="Saraiva M."/>
            <person name="Secombes C.J."/>
            <person name="Seidl M.F."/>
            <person name="Snel B."/>
            <person name="Stassen J.H."/>
            <person name="Sykes S."/>
            <person name="Tripathy S."/>
            <person name="van den Berg H."/>
            <person name="Vega-Arreguin J.C."/>
            <person name="Wawra S."/>
            <person name="Young S.K."/>
            <person name="Zeng Q."/>
            <person name="Dieguez-Uribeondo J."/>
            <person name="Russ C."/>
            <person name="Tyler B.M."/>
            <person name="van West P."/>
        </authorList>
    </citation>
    <scope>NUCLEOTIDE SEQUENCE [LARGE SCALE GENOMIC DNA]</scope>
    <source>
        <strain evidence="24 25">CBS 223.65</strain>
    </source>
</reference>
<dbReference type="Proteomes" id="UP000030745">
    <property type="component" value="Unassembled WGS sequence"/>
</dbReference>
<dbReference type="GeneID" id="24137082"/>
<evidence type="ECO:0000256" key="4">
    <source>
        <dbReference type="ARBA" id="ARBA00022490"/>
    </source>
</evidence>
<feature type="binding site" evidence="18 19">
    <location>
        <position position="536"/>
    </location>
    <ligand>
        <name>ATP</name>
        <dbReference type="ChEBI" id="CHEBI:30616"/>
    </ligand>
</feature>
<dbReference type="GO" id="GO:0004691">
    <property type="term" value="F:cAMP-dependent protein kinase activity"/>
    <property type="evidence" value="ECO:0007669"/>
    <property type="project" value="TreeGrafter"/>
</dbReference>
<evidence type="ECO:0000256" key="14">
    <source>
        <dbReference type="ARBA" id="ARBA00024113"/>
    </source>
</evidence>
<protein>
    <recommendedName>
        <fullName evidence="14">cGMP-dependent protein kinase</fullName>
        <ecNumber evidence="3">2.7.11.12</ecNumber>
    </recommendedName>
</protein>
<dbReference type="Gene3D" id="1.10.510.10">
    <property type="entry name" value="Transferase(Phosphotransferase) domain 1"/>
    <property type="match status" value="1"/>
</dbReference>
<feature type="domain" description="AGC-kinase C-terminal" evidence="23">
    <location>
        <begin position="789"/>
        <end position="842"/>
    </location>
</feature>
<dbReference type="InterPro" id="IPR000961">
    <property type="entry name" value="AGC-kinase_C"/>
</dbReference>
<evidence type="ECO:0000313" key="24">
    <source>
        <dbReference type="EMBL" id="KDO18467.1"/>
    </source>
</evidence>
<dbReference type="PIRSF" id="PIRSF000559">
    <property type="entry name" value="cGMP-dep_kinase"/>
    <property type="match status" value="1"/>
</dbReference>
<dbReference type="InterPro" id="IPR018488">
    <property type="entry name" value="cNMP-bd_CS"/>
</dbReference>
<evidence type="ECO:0000256" key="11">
    <source>
        <dbReference type="ARBA" id="ARBA00022840"/>
    </source>
</evidence>
<dbReference type="RefSeq" id="XP_012210827.1">
    <property type="nucleotide sequence ID" value="XM_012355437.1"/>
</dbReference>
<dbReference type="Pfam" id="PF00027">
    <property type="entry name" value="cNMP_binding"/>
    <property type="match status" value="3"/>
</dbReference>
<dbReference type="PROSITE" id="PS00107">
    <property type="entry name" value="PROTEIN_KINASE_ATP"/>
    <property type="match status" value="1"/>
</dbReference>
<dbReference type="PANTHER" id="PTHR24353">
    <property type="entry name" value="CYCLIC NUCLEOTIDE-DEPENDENT PROTEIN KINASE"/>
    <property type="match status" value="1"/>
</dbReference>
<evidence type="ECO:0000256" key="3">
    <source>
        <dbReference type="ARBA" id="ARBA00012428"/>
    </source>
</evidence>
<dbReference type="InterPro" id="IPR000719">
    <property type="entry name" value="Prot_kinase_dom"/>
</dbReference>
<feature type="domain" description="Cyclic nucleotide-binding" evidence="22">
    <location>
        <begin position="127"/>
        <end position="224"/>
    </location>
</feature>
<dbReference type="InterPro" id="IPR011009">
    <property type="entry name" value="Kinase-like_dom_sf"/>
</dbReference>
<dbReference type="PROSITE" id="PS00108">
    <property type="entry name" value="PROTEIN_KINASE_ST"/>
    <property type="match status" value="1"/>
</dbReference>
<feature type="compositionally biased region" description="Basic and acidic residues" evidence="20">
    <location>
        <begin position="91"/>
        <end position="114"/>
    </location>
</feature>
<dbReference type="Gene3D" id="3.30.200.20">
    <property type="entry name" value="Phosphorylase Kinase, domain 1"/>
    <property type="match status" value="1"/>
</dbReference>
<keyword evidence="10 24" id="KW-0418">Kinase</keyword>
<dbReference type="PROSITE" id="PS50011">
    <property type="entry name" value="PROTEIN_KINASE_DOM"/>
    <property type="match status" value="1"/>
</dbReference>
<evidence type="ECO:0000256" key="16">
    <source>
        <dbReference type="ARBA" id="ARBA00047462"/>
    </source>
</evidence>
<sequence length="842" mass="93642">MGAGASVAPDDEPDVALQSFRFLQYEYASLVQQHVSDEAVFEHMKKMYASSIHAVRGDPTAKRGVWTRRVSHGSERSSLGQRKKRVNIFEPGHDSKSVRGEKNDEPRPSKKSPETCKLLKENIQALLFEATTEGEMDMVVSVMTSVSVKAGDVIIRQHDHGDKFYVIEEGSCECLVNDVHVGDVTAGGHFGELALIYDAPRAATVIATTDCKLWTLGRNEFRAIQAQSSMESLGKRSEWLQKVPLFSGLTSRQVTSVNRCLEVVTFEDGEVIVQQGSRGDAFYIVASGTVGCTVAGSKRNLILMSSSKSEIARLHQGDYFGETALLNDQPRNCTVRAIGLVKCVRLMRADFIAMIGPLTAILESNGIKRALRTYDHFAEFSDIELDSITSMIEIVEYDDGDIIFQPEMPAEYFYIIRDGQVNIQDFEDENIPLELNVKDSFGGEAITGGDYKSTATCVGQVTCLRLSQANISLGIVTRRQSIADIANLSGLFYRHPLSYLDLEDLVHIGVLGEGSFGRVTMVQAFHEAEEYLLALKCVSKAHVIECQQQEHIMRERMILKELPPNPFVVQLYATYQDANFLYMLLELVQGGELFSVLHTDICGRDLDEEDMMFYAACVYMGLEHLHKRDIAYRDLKPENLLVSATGYLKIVDMGFAKKIPFTVTNDDGTTEVNARSYTLCGTQEYLAPEFVLNTGHDIAVDYWAFGVLIYEMLLGYTPFETPDGDIASLFKNIAFVRTGANAVQFPPDLLSESPAVCDLVEKLLHGDPTKRLGMGVSGAHDIMSHPWFASLDWDALRSQTLETPYVPQLSSRYDTSLFDGDQGLRVNDADYDGTQDSIFEGF</sequence>
<accession>A0A067BV14</accession>
<dbReference type="AlphaFoldDB" id="A0A067BV14"/>
<evidence type="ECO:0000256" key="6">
    <source>
        <dbReference type="ARBA" id="ARBA00022535"/>
    </source>
</evidence>